<proteinExistence type="inferred from homology"/>
<feature type="chain" id="PRO_5044722648" description="GOLD domain-containing protein" evidence="11">
    <location>
        <begin position="25"/>
        <end position="206"/>
    </location>
</feature>
<keyword evidence="6 10" id="KW-1133">Transmembrane helix</keyword>
<dbReference type="InterPro" id="IPR036598">
    <property type="entry name" value="GOLD_dom_sf"/>
</dbReference>
<organism evidence="13 16">
    <name type="scientific">Loxostege sticticalis</name>
    <name type="common">Beet webworm moth</name>
    <dbReference type="NCBI Taxonomy" id="481309"/>
    <lineage>
        <taxon>Eukaryota</taxon>
        <taxon>Metazoa</taxon>
        <taxon>Ecdysozoa</taxon>
        <taxon>Arthropoda</taxon>
        <taxon>Hexapoda</taxon>
        <taxon>Insecta</taxon>
        <taxon>Pterygota</taxon>
        <taxon>Neoptera</taxon>
        <taxon>Endopterygota</taxon>
        <taxon>Lepidoptera</taxon>
        <taxon>Glossata</taxon>
        <taxon>Ditrysia</taxon>
        <taxon>Pyraloidea</taxon>
        <taxon>Crambidae</taxon>
        <taxon>Pyraustinae</taxon>
        <taxon>Loxostege</taxon>
    </lineage>
</organism>
<dbReference type="Proteomes" id="UP001549921">
    <property type="component" value="Unassembled WGS sequence"/>
</dbReference>
<reference evidence="15 16" key="1">
    <citation type="submission" date="2024-06" db="EMBL/GenBank/DDBJ databases">
        <title>A chromosome-level genome assembly of beet webworm, Loxostege sticticalis.</title>
        <authorList>
            <person name="Zhang Y."/>
        </authorList>
    </citation>
    <scope>NUCLEOTIDE SEQUENCE [LARGE SCALE GENOMIC DNA]</scope>
    <source>
        <strain evidence="14">AQ026</strain>
        <strain evidence="13">AQ028</strain>
        <tissue evidence="13">Male pupae</tissue>
        <tissue evidence="14">Whole body</tissue>
    </source>
</reference>
<evidence type="ECO:0000256" key="3">
    <source>
        <dbReference type="ARBA" id="ARBA00022473"/>
    </source>
</evidence>
<comment type="similarity">
    <text evidence="2 9">Belongs to the EMP24/GP25L family.</text>
</comment>
<dbReference type="InterPro" id="IPR015720">
    <property type="entry name" value="Emp24-like"/>
</dbReference>
<comment type="caution">
    <text evidence="13">The sequence shown here is derived from an EMBL/GenBank/DDBJ whole genome shotgun (WGS) entry which is preliminary data.</text>
</comment>
<evidence type="ECO:0000313" key="14">
    <source>
        <dbReference type="EMBL" id="KAL0867717.1"/>
    </source>
</evidence>
<feature type="transmembrane region" description="Helical" evidence="10">
    <location>
        <begin position="174"/>
        <end position="196"/>
    </location>
</feature>
<keyword evidence="3" id="KW-0217">Developmental protein</keyword>
<evidence type="ECO:0000256" key="11">
    <source>
        <dbReference type="SAM" id="SignalP"/>
    </source>
</evidence>
<evidence type="ECO:0000256" key="4">
    <source>
        <dbReference type="ARBA" id="ARBA00022692"/>
    </source>
</evidence>
<keyword evidence="15" id="KW-1185">Reference proteome</keyword>
<evidence type="ECO:0000259" key="12">
    <source>
        <dbReference type="PROSITE" id="PS50866"/>
    </source>
</evidence>
<keyword evidence="4 9" id="KW-0812">Transmembrane</keyword>
<dbReference type="EMBL" id="JBEDNZ010000022">
    <property type="protein sequence ID" value="KAL0818272.1"/>
    <property type="molecule type" value="Genomic_DNA"/>
</dbReference>
<protein>
    <recommendedName>
        <fullName evidence="12">GOLD domain-containing protein</fullName>
    </recommendedName>
</protein>
<gene>
    <name evidence="14" type="ORF">ABMA27_008449</name>
    <name evidence="13" type="ORF">ABMA28_008762</name>
</gene>
<dbReference type="PROSITE" id="PS50866">
    <property type="entry name" value="GOLD"/>
    <property type="match status" value="1"/>
</dbReference>
<dbReference type="AlphaFoldDB" id="A0ABD0SEJ8"/>
<evidence type="ECO:0000256" key="2">
    <source>
        <dbReference type="ARBA" id="ARBA00007104"/>
    </source>
</evidence>
<evidence type="ECO:0000313" key="15">
    <source>
        <dbReference type="Proteomes" id="UP001549920"/>
    </source>
</evidence>
<evidence type="ECO:0000313" key="13">
    <source>
        <dbReference type="EMBL" id="KAL0818272.1"/>
    </source>
</evidence>
<keyword evidence="7 10" id="KW-0472">Membrane</keyword>
<dbReference type="PANTHER" id="PTHR22811">
    <property type="entry name" value="TRANSMEMBRANE EMP24 DOMAIN-CONTAINING PROTEIN"/>
    <property type="match status" value="1"/>
</dbReference>
<dbReference type="SMART" id="SM01190">
    <property type="entry name" value="EMP24_GP25L"/>
    <property type="match status" value="1"/>
</dbReference>
<dbReference type="GO" id="GO:0016020">
    <property type="term" value="C:membrane"/>
    <property type="evidence" value="ECO:0007669"/>
    <property type="project" value="UniProtKB-SubCell"/>
</dbReference>
<evidence type="ECO:0000256" key="6">
    <source>
        <dbReference type="ARBA" id="ARBA00022989"/>
    </source>
</evidence>
<evidence type="ECO:0000313" key="16">
    <source>
        <dbReference type="Proteomes" id="UP001549921"/>
    </source>
</evidence>
<sequence length="206" mass="23286">MKCTWRSLWLATSLVVTLFSAAESYTITVDAHAEECFFENVEADTKMGLKFEIAEGGFLDIDVTITGPDGAVITRGERESSGIYTFSAPTSGKYTYCFSNKMSTMTPKVVMFNLEVGEAPSKAAGKEDEVDHNKLEDMIKELATTLKTVKHEQEYMQVRDRIHRAINESTNSRVVMWSIFEASVLLLMTLGQVYYLKRFFEVQRVV</sequence>
<keyword evidence="5 11" id="KW-0732">Signal</keyword>
<dbReference type="InterPro" id="IPR009038">
    <property type="entry name" value="GOLD_dom"/>
</dbReference>
<dbReference type="EMBL" id="JBEUOH010000022">
    <property type="protein sequence ID" value="KAL0867717.1"/>
    <property type="molecule type" value="Genomic_DNA"/>
</dbReference>
<evidence type="ECO:0000256" key="8">
    <source>
        <dbReference type="ARBA" id="ARBA00037847"/>
    </source>
</evidence>
<evidence type="ECO:0000256" key="5">
    <source>
        <dbReference type="ARBA" id="ARBA00022729"/>
    </source>
</evidence>
<dbReference type="SUPFAM" id="SSF101576">
    <property type="entry name" value="Supernatant protein factor (SPF), C-terminal domain"/>
    <property type="match status" value="1"/>
</dbReference>
<dbReference type="GO" id="GO:0012505">
    <property type="term" value="C:endomembrane system"/>
    <property type="evidence" value="ECO:0007669"/>
    <property type="project" value="UniProtKB-SubCell"/>
</dbReference>
<evidence type="ECO:0000256" key="1">
    <source>
        <dbReference type="ARBA" id="ARBA00004479"/>
    </source>
</evidence>
<comment type="subcellular location">
    <subcellularLocation>
        <location evidence="8">Endomembrane system</location>
        <topology evidence="8">Single-pass membrane protein</topology>
    </subcellularLocation>
    <subcellularLocation>
        <location evidence="1 9">Membrane</location>
        <topology evidence="1 9">Single-pass type I membrane protein</topology>
    </subcellularLocation>
</comment>
<feature type="signal peptide" evidence="11">
    <location>
        <begin position="1"/>
        <end position="24"/>
    </location>
</feature>
<dbReference type="Proteomes" id="UP001549920">
    <property type="component" value="Unassembled WGS sequence"/>
</dbReference>
<name>A0ABD0SEJ8_LOXSC</name>
<accession>A0ABD0SEJ8</accession>
<evidence type="ECO:0000256" key="7">
    <source>
        <dbReference type="ARBA" id="ARBA00023136"/>
    </source>
</evidence>
<feature type="domain" description="GOLD" evidence="12">
    <location>
        <begin position="34"/>
        <end position="116"/>
    </location>
</feature>
<dbReference type="Pfam" id="PF01105">
    <property type="entry name" value="EMP24_GP25L"/>
    <property type="match status" value="1"/>
</dbReference>
<evidence type="ECO:0000256" key="10">
    <source>
        <dbReference type="SAM" id="Phobius"/>
    </source>
</evidence>
<evidence type="ECO:0000256" key="9">
    <source>
        <dbReference type="RuleBase" id="RU003827"/>
    </source>
</evidence>